<reference evidence="5" key="1">
    <citation type="submission" date="2024-06" db="EMBL/GenBank/DDBJ databases">
        <title>Complete genome of Salinicola endophyticus HNIBRBA4755.</title>
        <authorList>
            <person name="Shin S.Y."/>
            <person name="Kang H."/>
            <person name="Song J."/>
        </authorList>
    </citation>
    <scope>NUCLEOTIDE SEQUENCE</scope>
    <source>
        <strain evidence="5">HNIBRBA4755</strain>
    </source>
</reference>
<dbReference type="SUPFAM" id="SSF49493">
    <property type="entry name" value="HSP40/DnaJ peptide-binding domain"/>
    <property type="match status" value="2"/>
</dbReference>
<dbReference type="InterPro" id="IPR002939">
    <property type="entry name" value="DnaJ_C"/>
</dbReference>
<name>A0AB74UBF0_9GAMM</name>
<dbReference type="RefSeq" id="WP_353982061.1">
    <property type="nucleotide sequence ID" value="NZ_CP159578.1"/>
</dbReference>
<dbReference type="Gene3D" id="1.10.287.110">
    <property type="entry name" value="DnaJ domain"/>
    <property type="match status" value="1"/>
</dbReference>
<dbReference type="InterPro" id="IPR036869">
    <property type="entry name" value="J_dom_sf"/>
</dbReference>
<evidence type="ECO:0000256" key="1">
    <source>
        <dbReference type="ARBA" id="ARBA00022490"/>
    </source>
</evidence>
<evidence type="ECO:0000256" key="3">
    <source>
        <dbReference type="ARBA" id="ARBA00023186"/>
    </source>
</evidence>
<dbReference type="Pfam" id="PF01556">
    <property type="entry name" value="DnaJ_C"/>
    <property type="match status" value="1"/>
</dbReference>
<dbReference type="GO" id="GO:0003677">
    <property type="term" value="F:DNA binding"/>
    <property type="evidence" value="ECO:0007669"/>
    <property type="project" value="UniProtKB-KW"/>
</dbReference>
<dbReference type="Pfam" id="PF00226">
    <property type="entry name" value="DnaJ"/>
    <property type="match status" value="1"/>
</dbReference>
<protein>
    <submittedName>
        <fullName evidence="5">DnaJ C-terminal domain-containing protein</fullName>
    </submittedName>
</protein>
<dbReference type="PROSITE" id="PS00636">
    <property type="entry name" value="DNAJ_1"/>
    <property type="match status" value="1"/>
</dbReference>
<dbReference type="GO" id="GO:0005737">
    <property type="term" value="C:cytoplasm"/>
    <property type="evidence" value="ECO:0007669"/>
    <property type="project" value="TreeGrafter"/>
</dbReference>
<dbReference type="InterPro" id="IPR018253">
    <property type="entry name" value="DnaJ_domain_CS"/>
</dbReference>
<dbReference type="InterPro" id="IPR008971">
    <property type="entry name" value="HSP40/DnaJ_pept-bd"/>
</dbReference>
<keyword evidence="3" id="KW-0143">Chaperone</keyword>
<sequence length="328" mass="35600">MEFKDYYAVLGVERDATQEEIKRAYRKLARKYHPDVSHEEDAEARFKALGEAYEVLKDPEKRAAYDRLGGREGERFEPPPDWDAGFEFSGGGYTHGESADFSDFFETLFGRRGGRGGFSGFDTAGGFEGAGRSHGQALHGEDHHAKVLIELEDAYQGATRTLSLQRAEFDSQGRLQPRERTLKVRIPKGIKAGQRIRLAGQGGPGANGAAAGDLYLEVEFRHHSRYRVDGRDVAMTLPVAPWEAALGTTLSLPTPGGEVTLKVPAGSRGGRRLRLKGRGLPGTPPGDLYVELTLVTPPAESEAVAAAYRQLAEASAFDPRAELGGNGS</sequence>
<accession>A0AB74UBF0</accession>
<dbReference type="GO" id="GO:0042026">
    <property type="term" value="P:protein refolding"/>
    <property type="evidence" value="ECO:0007669"/>
    <property type="project" value="TreeGrafter"/>
</dbReference>
<dbReference type="AlphaFoldDB" id="A0AB74UBF0"/>
<dbReference type="EMBL" id="CP159578">
    <property type="protein sequence ID" value="XCJ81307.1"/>
    <property type="molecule type" value="Genomic_DNA"/>
</dbReference>
<dbReference type="SUPFAM" id="SSF46565">
    <property type="entry name" value="Chaperone J-domain"/>
    <property type="match status" value="1"/>
</dbReference>
<dbReference type="GO" id="GO:0051082">
    <property type="term" value="F:unfolded protein binding"/>
    <property type="evidence" value="ECO:0007669"/>
    <property type="project" value="InterPro"/>
</dbReference>
<dbReference type="PRINTS" id="PR00625">
    <property type="entry name" value="JDOMAIN"/>
</dbReference>
<organism evidence="5">
    <name type="scientific">Salinicola endophyticus</name>
    <dbReference type="NCBI Taxonomy" id="1949083"/>
    <lineage>
        <taxon>Bacteria</taxon>
        <taxon>Pseudomonadati</taxon>
        <taxon>Pseudomonadota</taxon>
        <taxon>Gammaproteobacteria</taxon>
        <taxon>Oceanospirillales</taxon>
        <taxon>Halomonadaceae</taxon>
        <taxon>Salinicola</taxon>
    </lineage>
</organism>
<dbReference type="SMART" id="SM00271">
    <property type="entry name" value="DnaJ"/>
    <property type="match status" value="1"/>
</dbReference>
<evidence type="ECO:0000259" key="4">
    <source>
        <dbReference type="PROSITE" id="PS50076"/>
    </source>
</evidence>
<evidence type="ECO:0000313" key="5">
    <source>
        <dbReference type="EMBL" id="XCJ81307.1"/>
    </source>
</evidence>
<dbReference type="PANTHER" id="PTHR43096:SF52">
    <property type="entry name" value="DNAJ HOMOLOG 1, MITOCHONDRIAL-RELATED"/>
    <property type="match status" value="1"/>
</dbReference>
<feature type="domain" description="J" evidence="4">
    <location>
        <begin position="5"/>
        <end position="69"/>
    </location>
</feature>
<dbReference type="FunFam" id="2.60.260.20:FF:000008">
    <property type="entry name" value="Curved DNA-binding protein"/>
    <property type="match status" value="1"/>
</dbReference>
<dbReference type="PROSITE" id="PS50076">
    <property type="entry name" value="DNAJ_2"/>
    <property type="match status" value="1"/>
</dbReference>
<dbReference type="PANTHER" id="PTHR43096">
    <property type="entry name" value="DNAJ HOMOLOG 1, MITOCHONDRIAL-RELATED"/>
    <property type="match status" value="1"/>
</dbReference>
<proteinExistence type="predicted"/>
<keyword evidence="2" id="KW-0238">DNA-binding</keyword>
<gene>
    <name evidence="5" type="ORF">ABV408_09045</name>
</gene>
<dbReference type="Gene3D" id="2.60.260.20">
    <property type="entry name" value="Urease metallochaperone UreE, N-terminal domain"/>
    <property type="match status" value="2"/>
</dbReference>
<dbReference type="CDD" id="cd10747">
    <property type="entry name" value="DnaJ_C"/>
    <property type="match status" value="1"/>
</dbReference>
<dbReference type="InterPro" id="IPR001623">
    <property type="entry name" value="DnaJ_domain"/>
</dbReference>
<keyword evidence="1" id="KW-0963">Cytoplasm</keyword>
<dbReference type="CDD" id="cd06257">
    <property type="entry name" value="DnaJ"/>
    <property type="match status" value="1"/>
</dbReference>
<evidence type="ECO:0000256" key="2">
    <source>
        <dbReference type="ARBA" id="ARBA00023125"/>
    </source>
</evidence>